<comment type="subcellular location">
    <subcellularLocation>
        <location evidence="1">Cell envelope</location>
    </subcellularLocation>
</comment>
<protein>
    <submittedName>
        <fullName evidence="8">Fe(3+)-hydroxamate ABC transporter substrate-binding protein FhuD</fullName>
    </submittedName>
</protein>
<evidence type="ECO:0000313" key="9">
    <source>
        <dbReference type="Proteomes" id="UP001228139"/>
    </source>
</evidence>
<sequence>MPDYFRRRLLMAMALAPLVPAWRAQAEQPVDLKRIISLEWRPTEMLMALGVPPMGAAELYNYQLWVGEPALPASTVDVGLRTEPNIELMIQMKPSLIVYSSGYGPSPETLEKIAPGMGFAFSNESGKPLTVARESLLQLAEKIGRLEQARQHLAEFDAFIAEAKARQAARVQRPMLLISFLDTRHAMVFGKGSLFLEVMEALGIENAWHGETTYWGSTVVGIERLAAIREAEVVCFGHGDDAIMQQIAAAPLWQSMPFVRENRFRLVPQVWFYGGTLSAMRFCRVLDNALGAT</sequence>
<keyword evidence="4" id="KW-0406">Ion transport</keyword>
<evidence type="ECO:0000256" key="5">
    <source>
        <dbReference type="ARBA" id="ARBA00022729"/>
    </source>
</evidence>
<dbReference type="CDD" id="cd01146">
    <property type="entry name" value="FhuD"/>
    <property type="match status" value="1"/>
</dbReference>
<dbReference type="GO" id="GO:0030288">
    <property type="term" value="C:outer membrane-bounded periplasmic space"/>
    <property type="evidence" value="ECO:0007669"/>
    <property type="project" value="TreeGrafter"/>
</dbReference>
<dbReference type="Pfam" id="PF01497">
    <property type="entry name" value="Peripla_BP_2"/>
    <property type="match status" value="1"/>
</dbReference>
<keyword evidence="5 6" id="KW-0732">Signal</keyword>
<keyword evidence="3" id="KW-0813">Transport</keyword>
<proteinExistence type="inferred from homology"/>
<dbReference type="PANTHER" id="PTHR30532:SF1">
    <property type="entry name" value="IRON(3+)-HYDROXAMATE-BINDING PROTEIN FHUD"/>
    <property type="match status" value="1"/>
</dbReference>
<evidence type="ECO:0000256" key="2">
    <source>
        <dbReference type="ARBA" id="ARBA00008814"/>
    </source>
</evidence>
<accession>A0AA50DHK7</accession>
<name>A0AA50DHK7_9GAMM</name>
<dbReference type="GO" id="GO:1901678">
    <property type="term" value="P:iron coordination entity transport"/>
    <property type="evidence" value="ECO:0007669"/>
    <property type="project" value="UniProtKB-ARBA"/>
</dbReference>
<keyword evidence="9" id="KW-1185">Reference proteome</keyword>
<gene>
    <name evidence="8" type="primary">fhuD</name>
    <name evidence="8" type="ORF">Q3V30_17370</name>
</gene>
<dbReference type="InterPro" id="IPR002491">
    <property type="entry name" value="ABC_transptr_periplasmic_BD"/>
</dbReference>
<organism evidence="8 9">
    <name type="scientific">Erwinia pyri</name>
    <dbReference type="NCBI Taxonomy" id="3062598"/>
    <lineage>
        <taxon>Bacteria</taxon>
        <taxon>Pseudomonadati</taxon>
        <taxon>Pseudomonadota</taxon>
        <taxon>Gammaproteobacteria</taxon>
        <taxon>Enterobacterales</taxon>
        <taxon>Erwiniaceae</taxon>
        <taxon>Erwinia</taxon>
    </lineage>
</organism>
<dbReference type="PANTHER" id="PTHR30532">
    <property type="entry name" value="IRON III DICITRATE-BINDING PERIPLASMIC PROTEIN"/>
    <property type="match status" value="1"/>
</dbReference>
<evidence type="ECO:0000256" key="6">
    <source>
        <dbReference type="SAM" id="SignalP"/>
    </source>
</evidence>
<dbReference type="EMBL" id="CP132353">
    <property type="protein sequence ID" value="WLS78214.1"/>
    <property type="molecule type" value="Genomic_DNA"/>
</dbReference>
<evidence type="ECO:0000259" key="7">
    <source>
        <dbReference type="PROSITE" id="PS50983"/>
    </source>
</evidence>
<keyword evidence="4" id="KW-0408">Iron</keyword>
<feature type="signal peptide" evidence="6">
    <location>
        <begin position="1"/>
        <end position="26"/>
    </location>
</feature>
<evidence type="ECO:0000256" key="3">
    <source>
        <dbReference type="ARBA" id="ARBA00022448"/>
    </source>
</evidence>
<keyword evidence="4" id="KW-0410">Iron transport</keyword>
<dbReference type="PROSITE" id="PS50983">
    <property type="entry name" value="FE_B12_PBP"/>
    <property type="match status" value="1"/>
</dbReference>
<dbReference type="RefSeq" id="WP_306207852.1">
    <property type="nucleotide sequence ID" value="NZ_CP132353.1"/>
</dbReference>
<dbReference type="PRINTS" id="PR01715">
    <property type="entry name" value="FERRIBNDNGPP"/>
</dbReference>
<reference evidence="8 9" key="1">
    <citation type="submission" date="2023-07" db="EMBL/GenBank/DDBJ databases">
        <title>Pathogenic bacteria of pear tree diseases.</title>
        <authorList>
            <person name="Zhang Z."/>
            <person name="He L."/>
            <person name="Huang R."/>
        </authorList>
    </citation>
    <scope>NUCLEOTIDE SEQUENCE [LARGE SCALE GENOMIC DNA]</scope>
    <source>
        <strain evidence="8 9">DE2</strain>
    </source>
</reference>
<dbReference type="SUPFAM" id="SSF53807">
    <property type="entry name" value="Helical backbone' metal receptor"/>
    <property type="match status" value="1"/>
</dbReference>
<dbReference type="Gene3D" id="3.40.50.1980">
    <property type="entry name" value="Nitrogenase molybdenum iron protein domain"/>
    <property type="match status" value="2"/>
</dbReference>
<dbReference type="InterPro" id="IPR051313">
    <property type="entry name" value="Bact_iron-sidero_bind"/>
</dbReference>
<evidence type="ECO:0000256" key="1">
    <source>
        <dbReference type="ARBA" id="ARBA00004196"/>
    </source>
</evidence>
<evidence type="ECO:0000256" key="4">
    <source>
        <dbReference type="ARBA" id="ARBA00022496"/>
    </source>
</evidence>
<evidence type="ECO:0000313" key="8">
    <source>
        <dbReference type="EMBL" id="WLS78214.1"/>
    </source>
</evidence>
<dbReference type="Proteomes" id="UP001228139">
    <property type="component" value="Chromosome"/>
</dbReference>
<dbReference type="KEGG" id="epi:Q3V30_17370"/>
<dbReference type="AlphaFoldDB" id="A0AA50DHK7"/>
<feature type="domain" description="Fe/B12 periplasmic-binding" evidence="7">
    <location>
        <begin position="34"/>
        <end position="293"/>
    </location>
</feature>
<dbReference type="NCBIfam" id="NF007864">
    <property type="entry name" value="PRK10576.1"/>
    <property type="match status" value="1"/>
</dbReference>
<comment type="similarity">
    <text evidence="2">Belongs to the bacterial solute-binding protein 8 family.</text>
</comment>
<feature type="chain" id="PRO_5041447654" evidence="6">
    <location>
        <begin position="27"/>
        <end position="293"/>
    </location>
</feature>